<feature type="compositionally biased region" description="Acidic residues" evidence="1">
    <location>
        <begin position="44"/>
        <end position="80"/>
    </location>
</feature>
<dbReference type="AlphaFoldDB" id="A0A9W9ZAD1"/>
<reference evidence="2" key="1">
    <citation type="submission" date="2023-01" db="EMBL/GenBank/DDBJ databases">
        <title>Genome assembly of the deep-sea coral Lophelia pertusa.</title>
        <authorList>
            <person name="Herrera S."/>
            <person name="Cordes E."/>
        </authorList>
    </citation>
    <scope>NUCLEOTIDE SEQUENCE</scope>
    <source>
        <strain evidence="2">USNM1676648</strain>
        <tissue evidence="2">Polyp</tissue>
    </source>
</reference>
<dbReference type="EMBL" id="MU826370">
    <property type="protein sequence ID" value="KAJ7377947.1"/>
    <property type="molecule type" value="Genomic_DNA"/>
</dbReference>
<feature type="region of interest" description="Disordered" evidence="1">
    <location>
        <begin position="35"/>
        <end position="135"/>
    </location>
</feature>
<feature type="compositionally biased region" description="Polar residues" evidence="1">
    <location>
        <begin position="113"/>
        <end position="126"/>
    </location>
</feature>
<protein>
    <submittedName>
        <fullName evidence="2">Uncharacterized protein</fullName>
    </submittedName>
</protein>
<organism evidence="2 3">
    <name type="scientific">Desmophyllum pertusum</name>
    <dbReference type="NCBI Taxonomy" id="174260"/>
    <lineage>
        <taxon>Eukaryota</taxon>
        <taxon>Metazoa</taxon>
        <taxon>Cnidaria</taxon>
        <taxon>Anthozoa</taxon>
        <taxon>Hexacorallia</taxon>
        <taxon>Scleractinia</taxon>
        <taxon>Caryophylliina</taxon>
        <taxon>Caryophylliidae</taxon>
        <taxon>Desmophyllum</taxon>
    </lineage>
</organism>
<evidence type="ECO:0000256" key="1">
    <source>
        <dbReference type="SAM" id="MobiDB-lite"/>
    </source>
</evidence>
<evidence type="ECO:0000313" key="2">
    <source>
        <dbReference type="EMBL" id="KAJ7377947.1"/>
    </source>
</evidence>
<keyword evidence="3" id="KW-1185">Reference proteome</keyword>
<gene>
    <name evidence="2" type="ORF">OS493_025262</name>
</gene>
<proteinExistence type="predicted"/>
<name>A0A9W9ZAD1_9CNID</name>
<sequence length="194" mass="20866">MDPCPDVCCMPCGGGCFPPLGPCPVCCCCCCKKEKGCKSRGENENENGSENESENENENGSENENESESENENECSETETETQNLVPGTYVLPGGTSIVVKAPKNSLRKQAKPANTQPKIIPQTTDAAGKQASDHQKQFTVVISTPGSAKQAAVTSDANTNELQMTTVKGNKPVFKHLVTKHSVKFPKPFEKKQ</sequence>
<dbReference type="Proteomes" id="UP001163046">
    <property type="component" value="Unassembled WGS sequence"/>
</dbReference>
<evidence type="ECO:0000313" key="3">
    <source>
        <dbReference type="Proteomes" id="UP001163046"/>
    </source>
</evidence>
<accession>A0A9W9ZAD1</accession>
<comment type="caution">
    <text evidence="2">The sequence shown here is derived from an EMBL/GenBank/DDBJ whole genome shotgun (WGS) entry which is preliminary data.</text>
</comment>